<organism evidence="6">
    <name type="scientific">Opheodrys aestivus</name>
    <dbReference type="NCBI Taxonomy" id="186591"/>
    <lineage>
        <taxon>Eukaryota</taxon>
        <taxon>Metazoa</taxon>
        <taxon>Chordata</taxon>
        <taxon>Craniata</taxon>
        <taxon>Vertebrata</taxon>
        <taxon>Euteleostomi</taxon>
        <taxon>Lepidosauria</taxon>
        <taxon>Squamata</taxon>
        <taxon>Bifurcata</taxon>
        <taxon>Unidentata</taxon>
        <taxon>Episquamata</taxon>
        <taxon>Toxicofera</taxon>
        <taxon>Serpentes</taxon>
        <taxon>Colubroidea</taxon>
        <taxon>Colubridae</taxon>
        <taxon>Colubrinae</taxon>
        <taxon>Opheodrys</taxon>
    </lineage>
</organism>
<dbReference type="PIRSF" id="PIRSF000862">
    <property type="entry name" value="Steryl_ester_lip"/>
    <property type="match status" value="1"/>
</dbReference>
<dbReference type="SUPFAM" id="SSF53474">
    <property type="entry name" value="alpha/beta-Hydrolases"/>
    <property type="match status" value="1"/>
</dbReference>
<name>A0A098LWV0_9SAUR</name>
<dbReference type="PANTHER" id="PTHR11005">
    <property type="entry name" value="LYSOSOMAL ACID LIPASE-RELATED"/>
    <property type="match status" value="1"/>
</dbReference>
<evidence type="ECO:0000259" key="5">
    <source>
        <dbReference type="Pfam" id="PF04083"/>
    </source>
</evidence>
<feature type="active site" description="Nucleophile" evidence="3">
    <location>
        <position position="171"/>
    </location>
</feature>
<comment type="similarity">
    <text evidence="1 2">Belongs to the AB hydrolase superfamily. Lipase family.</text>
</comment>
<evidence type="ECO:0000256" key="3">
    <source>
        <dbReference type="PIRSR" id="PIRSR000862-1"/>
    </source>
</evidence>
<dbReference type="Pfam" id="PF04083">
    <property type="entry name" value="Abhydro_lipase"/>
    <property type="match status" value="1"/>
</dbReference>
<dbReference type="AlphaFoldDB" id="A0A098LWV0"/>
<protein>
    <recommendedName>
        <fullName evidence="2">Lipase</fullName>
    </recommendedName>
</protein>
<dbReference type="Gene3D" id="3.40.50.1820">
    <property type="entry name" value="alpha/beta hydrolase"/>
    <property type="match status" value="1"/>
</dbReference>
<evidence type="ECO:0000313" key="6">
    <source>
        <dbReference type="EMBL" id="JAC94958.1"/>
    </source>
</evidence>
<dbReference type="GO" id="GO:0016042">
    <property type="term" value="P:lipid catabolic process"/>
    <property type="evidence" value="ECO:0007669"/>
    <property type="project" value="UniProtKB-KW"/>
</dbReference>
<reference evidence="6" key="1">
    <citation type="journal article" date="2014" name="Toxicon">
        <title>Testing the Toxicofera: comparative transcriptomics casts doubt on the single, early evolution of the reptile venom system.</title>
        <authorList>
            <person name="Hargreaves A.D."/>
            <person name="Swain M.T."/>
            <person name="Logan D.W."/>
            <person name="Mulley J.F."/>
        </authorList>
    </citation>
    <scope>NUCLEOTIDE SEQUENCE</scope>
    <source>
        <tissue evidence="6">Scent gland</tissue>
    </source>
</reference>
<evidence type="ECO:0000256" key="4">
    <source>
        <dbReference type="SAM" id="SignalP"/>
    </source>
</evidence>
<evidence type="ECO:0000256" key="2">
    <source>
        <dbReference type="PIRNR" id="PIRNR000862"/>
    </source>
</evidence>
<feature type="chain" id="PRO_5001937582" description="Lipase" evidence="4">
    <location>
        <begin position="18"/>
        <end position="395"/>
    </location>
</feature>
<feature type="signal peptide" evidence="4">
    <location>
        <begin position="1"/>
        <end position="17"/>
    </location>
</feature>
<dbReference type="EMBL" id="GBIA01000035">
    <property type="protein sequence ID" value="JAC94958.1"/>
    <property type="molecule type" value="mRNA"/>
</dbReference>
<dbReference type="FunFam" id="3.40.50.1820:FF:000012">
    <property type="entry name" value="Lipase"/>
    <property type="match status" value="1"/>
</dbReference>
<feature type="domain" description="Partial AB-hydrolase lipase" evidence="5">
    <location>
        <begin position="35"/>
        <end position="96"/>
    </location>
</feature>
<dbReference type="InterPro" id="IPR025483">
    <property type="entry name" value="Lipase_euk"/>
</dbReference>
<feature type="active site" description="Charge relay system" evidence="3">
    <location>
        <position position="340"/>
    </location>
</feature>
<dbReference type="GO" id="GO:0016788">
    <property type="term" value="F:hydrolase activity, acting on ester bonds"/>
    <property type="evidence" value="ECO:0007669"/>
    <property type="project" value="InterPro"/>
</dbReference>
<dbReference type="InterPro" id="IPR006693">
    <property type="entry name" value="AB_hydrolase_lipase"/>
</dbReference>
<sequence>MWLFLVMACLIQQTTNSEECFSRTHLNPEGFMTAPEIIQYWGYPSEEYEVLTEDGYYLQLNRIPHGKHSSQNEGPRPIVLLVHGLLWEGRCWIANLPSNSLGFFLADAGYDVWILNLKGTTWSRRHKEFSIDQQEFWEFSFHEMAIYDIPATINFTLQKTEQDSLYYVGHSQGTALGFIALGLLPYLSDRVKLIISIAPPYTMQDVRGTFAVLGKIPDGLRETIWGTKEFSISNERIKSIMVYACSYPLIDYLCLQNIFLTGGYNEKNLNVCRADVYAGINPDYSSVKTMNHWSQIIRSKEFKYYDYGHKNIEVYNMTTPPFYKIEDVTVPVAVWSGGKDFPISVHNVESLLPRIPHLVFYKNIPDWEHFDAVLGLDAPQRFYPDVLELMQKYKD</sequence>
<proteinExistence type="evidence at transcript level"/>
<keyword evidence="2" id="KW-0378">Hydrolase</keyword>
<dbReference type="InterPro" id="IPR029058">
    <property type="entry name" value="AB_hydrolase_fold"/>
</dbReference>
<keyword evidence="2" id="KW-0442">Lipid degradation</keyword>
<keyword evidence="2" id="KW-0443">Lipid metabolism</keyword>
<evidence type="ECO:0000256" key="1">
    <source>
        <dbReference type="ARBA" id="ARBA00010701"/>
    </source>
</evidence>
<accession>A0A098LWV0</accession>
<feature type="active site" description="Charge relay system" evidence="3">
    <location>
        <position position="369"/>
    </location>
</feature>
<keyword evidence="4" id="KW-0732">Signal</keyword>